<dbReference type="Pfam" id="PF01476">
    <property type="entry name" value="LysM"/>
    <property type="match status" value="2"/>
</dbReference>
<dbReference type="RefSeq" id="XP_015702148.1">
    <property type="nucleotide sequence ID" value="XM_015845059.1"/>
</dbReference>
<evidence type="ECO:0000256" key="2">
    <source>
        <dbReference type="ARBA" id="ARBA00023026"/>
    </source>
</evidence>
<dbReference type="PROSITE" id="PS51782">
    <property type="entry name" value="LYSM"/>
    <property type="match status" value="2"/>
</dbReference>
<dbReference type="Gene3D" id="3.10.350.10">
    <property type="entry name" value="LysM domain"/>
    <property type="match status" value="2"/>
</dbReference>
<reference evidence="5 6" key="1">
    <citation type="journal article" date="2011" name="PLoS Genet.">
        <title>Comparative genomic analysis of human fungal pathogens causing paracoccidioidomycosis.</title>
        <authorList>
            <person name="Desjardins C.A."/>
            <person name="Champion M.D."/>
            <person name="Holder J.W."/>
            <person name="Muszewska A."/>
            <person name="Goldberg J."/>
            <person name="Bailao A.M."/>
            <person name="Brigido M.M."/>
            <person name="Ferreira M.E."/>
            <person name="Garcia A.M."/>
            <person name="Grynberg M."/>
            <person name="Gujja S."/>
            <person name="Heiman D.I."/>
            <person name="Henn M.R."/>
            <person name="Kodira C.D."/>
            <person name="Leon-Narvaez H."/>
            <person name="Longo L.V."/>
            <person name="Ma L.J."/>
            <person name="Malavazi I."/>
            <person name="Matsuo A.L."/>
            <person name="Morais F.V."/>
            <person name="Pereira M."/>
            <person name="Rodriguez-Brito S."/>
            <person name="Sakthikumar S."/>
            <person name="Salem-Izacc S.M."/>
            <person name="Sykes S.M."/>
            <person name="Teixeira M.M."/>
            <person name="Vallejo M.C."/>
            <person name="Walter M.E."/>
            <person name="Yandava C."/>
            <person name="Young S."/>
            <person name="Zeng Q."/>
            <person name="Zucker J."/>
            <person name="Felipe M.S."/>
            <person name="Goldman G.H."/>
            <person name="Haas B.J."/>
            <person name="McEwen J.G."/>
            <person name="Nino-Vega G."/>
            <person name="Puccia R."/>
            <person name="San-Blas G."/>
            <person name="Soares C.M."/>
            <person name="Birren B.W."/>
            <person name="Cuomo C.A."/>
        </authorList>
    </citation>
    <scope>NUCLEOTIDE SEQUENCE [LARGE SCALE GENOMIC DNA]</scope>
    <source>
        <strain evidence="6">ATCC MYA-826 / Pb01</strain>
    </source>
</reference>
<evidence type="ECO:0000256" key="3">
    <source>
        <dbReference type="SAM" id="SignalP"/>
    </source>
</evidence>
<dbReference type="KEGG" id="pbl:PAAG_03769"/>
<sequence>MNLQAALCILAVLCVNGLPTGTLSFSQNPNSTCLETHTAVKGDTCDTIASRNGLTVSELQTINARLGDICASIKPGQNYCVRELLWEGEKLFANATGSVPEIEIAVQGQSAVSETVRKKQLSSWLSVPGSGFPVVQEIFQKRATRSLTIRDNDTCESIATVAGISVGELVTLNPVTLANCGSISRNALVCLGSSSSPSMGAAKSTNSAAPIPLANGRSFVRNLATVFLTPRKSP</sequence>
<dbReference type="InterPro" id="IPR052210">
    <property type="entry name" value="LysM1-like"/>
</dbReference>
<evidence type="ECO:0000256" key="1">
    <source>
        <dbReference type="ARBA" id="ARBA00022669"/>
    </source>
</evidence>
<protein>
    <recommendedName>
        <fullName evidence="4">LysM domain-containing protein</fullName>
    </recommendedName>
</protein>
<dbReference type="GeneID" id="9097432"/>
<gene>
    <name evidence="5" type="ORF">PAAG_03769</name>
</gene>
<organism evidence="5 6">
    <name type="scientific">Paracoccidioides lutzii (strain ATCC MYA-826 / Pb01)</name>
    <name type="common">Paracoccidioides brasiliensis</name>
    <dbReference type="NCBI Taxonomy" id="502779"/>
    <lineage>
        <taxon>Eukaryota</taxon>
        <taxon>Fungi</taxon>
        <taxon>Dikarya</taxon>
        <taxon>Ascomycota</taxon>
        <taxon>Pezizomycotina</taxon>
        <taxon>Eurotiomycetes</taxon>
        <taxon>Eurotiomycetidae</taxon>
        <taxon>Onygenales</taxon>
        <taxon>Ajellomycetaceae</taxon>
        <taxon>Paracoccidioides</taxon>
    </lineage>
</organism>
<feature type="domain" description="LysM" evidence="4">
    <location>
        <begin position="145"/>
        <end position="191"/>
    </location>
</feature>
<dbReference type="InterPro" id="IPR018392">
    <property type="entry name" value="LysM"/>
</dbReference>
<proteinExistence type="predicted"/>
<dbReference type="Proteomes" id="UP000002059">
    <property type="component" value="Partially assembled WGS sequence"/>
</dbReference>
<dbReference type="PANTHER" id="PTHR34997:SF1">
    <property type="entry name" value="PEPTIDOGLYCAN-BINDING LYSIN DOMAIN"/>
    <property type="match status" value="1"/>
</dbReference>
<feature type="chain" id="PRO_5002908712" description="LysM domain-containing protein" evidence="3">
    <location>
        <begin position="18"/>
        <end position="234"/>
    </location>
</feature>
<evidence type="ECO:0000313" key="5">
    <source>
        <dbReference type="EMBL" id="EEH41848.2"/>
    </source>
</evidence>
<dbReference type="SMART" id="SM00257">
    <property type="entry name" value="LysM"/>
    <property type="match status" value="2"/>
</dbReference>
<dbReference type="CDD" id="cd00118">
    <property type="entry name" value="LysM"/>
    <property type="match status" value="2"/>
</dbReference>
<dbReference type="AlphaFoldDB" id="C1GZ25"/>
<evidence type="ECO:0000313" key="6">
    <source>
        <dbReference type="Proteomes" id="UP000002059"/>
    </source>
</evidence>
<feature type="signal peptide" evidence="3">
    <location>
        <begin position="1"/>
        <end position="17"/>
    </location>
</feature>
<keyword evidence="1" id="KW-0147">Chitin-binding</keyword>
<keyword evidence="6" id="KW-1185">Reference proteome</keyword>
<dbReference type="OrthoDB" id="4188753at2759"/>
<dbReference type="GO" id="GO:0008061">
    <property type="term" value="F:chitin binding"/>
    <property type="evidence" value="ECO:0007669"/>
    <property type="project" value="UniProtKB-KW"/>
</dbReference>
<dbReference type="PANTHER" id="PTHR34997">
    <property type="entry name" value="AM15"/>
    <property type="match status" value="1"/>
</dbReference>
<dbReference type="VEuPathDB" id="FungiDB:PAAG_03769"/>
<dbReference type="SUPFAM" id="SSF54106">
    <property type="entry name" value="LysM domain"/>
    <property type="match status" value="2"/>
</dbReference>
<keyword evidence="3" id="KW-0732">Signal</keyword>
<dbReference type="eggNOG" id="ENOG502RQUP">
    <property type="taxonomic scope" value="Eukaryota"/>
</dbReference>
<dbReference type="InterPro" id="IPR036779">
    <property type="entry name" value="LysM_dom_sf"/>
</dbReference>
<accession>C1GZ25</accession>
<dbReference type="EMBL" id="KN294000">
    <property type="protein sequence ID" value="EEH41848.2"/>
    <property type="molecule type" value="Genomic_DNA"/>
</dbReference>
<dbReference type="HOGENOM" id="CLU_1326760_0_0_1"/>
<keyword evidence="2" id="KW-0843">Virulence</keyword>
<feature type="domain" description="LysM" evidence="4">
    <location>
        <begin position="35"/>
        <end position="81"/>
    </location>
</feature>
<name>C1GZ25_PARBA</name>
<evidence type="ECO:0000259" key="4">
    <source>
        <dbReference type="PROSITE" id="PS51782"/>
    </source>
</evidence>